<dbReference type="InterPro" id="IPR011990">
    <property type="entry name" value="TPR-like_helical_dom_sf"/>
</dbReference>
<dbReference type="InterPro" id="IPR008271">
    <property type="entry name" value="Ser/Thr_kinase_AS"/>
</dbReference>
<gene>
    <name evidence="2" type="ORF">M9Y10_036053</name>
</gene>
<evidence type="ECO:0000259" key="1">
    <source>
        <dbReference type="PROSITE" id="PS50011"/>
    </source>
</evidence>
<comment type="caution">
    <text evidence="2">The sequence shown here is derived from an EMBL/GenBank/DDBJ whole genome shotgun (WGS) entry which is preliminary data.</text>
</comment>
<dbReference type="Pfam" id="PF08238">
    <property type="entry name" value="Sel1"/>
    <property type="match status" value="3"/>
</dbReference>
<dbReference type="SUPFAM" id="SSF56112">
    <property type="entry name" value="Protein kinase-like (PK-like)"/>
    <property type="match status" value="1"/>
</dbReference>
<organism evidence="2 3">
    <name type="scientific">Tritrichomonas musculus</name>
    <dbReference type="NCBI Taxonomy" id="1915356"/>
    <lineage>
        <taxon>Eukaryota</taxon>
        <taxon>Metamonada</taxon>
        <taxon>Parabasalia</taxon>
        <taxon>Tritrichomonadida</taxon>
        <taxon>Tritrichomonadidae</taxon>
        <taxon>Tritrichomonas</taxon>
    </lineage>
</organism>
<feature type="domain" description="Protein kinase" evidence="1">
    <location>
        <begin position="204"/>
        <end position="427"/>
    </location>
</feature>
<dbReference type="Gene3D" id="1.25.40.10">
    <property type="entry name" value="Tetratricopeptide repeat domain"/>
    <property type="match status" value="1"/>
</dbReference>
<dbReference type="PANTHER" id="PTHR43628">
    <property type="entry name" value="ACTIVATOR OF C KINASE PROTEIN 1-RELATED"/>
    <property type="match status" value="1"/>
</dbReference>
<dbReference type="CDD" id="cd00180">
    <property type="entry name" value="PKc"/>
    <property type="match status" value="1"/>
</dbReference>
<dbReference type="InterPro" id="IPR000719">
    <property type="entry name" value="Prot_kinase_dom"/>
</dbReference>
<protein>
    <recommendedName>
        <fullName evidence="1">Protein kinase domain-containing protein</fullName>
    </recommendedName>
</protein>
<dbReference type="PROSITE" id="PS00108">
    <property type="entry name" value="PROTEIN_KINASE_ST"/>
    <property type="match status" value="1"/>
</dbReference>
<accession>A0ABR2GWS0</accession>
<dbReference type="InterPro" id="IPR011009">
    <property type="entry name" value="Kinase-like_dom_sf"/>
</dbReference>
<dbReference type="Proteomes" id="UP001470230">
    <property type="component" value="Unassembled WGS sequence"/>
</dbReference>
<dbReference type="EMBL" id="JAPFFF010000057">
    <property type="protein sequence ID" value="KAK8838101.1"/>
    <property type="molecule type" value="Genomic_DNA"/>
</dbReference>
<proteinExistence type="predicted"/>
<dbReference type="PROSITE" id="PS50011">
    <property type="entry name" value="PROTEIN_KINASE_DOM"/>
    <property type="match status" value="1"/>
</dbReference>
<dbReference type="SMART" id="SM00220">
    <property type="entry name" value="S_TKc"/>
    <property type="match status" value="1"/>
</dbReference>
<name>A0ABR2GWS0_9EUKA</name>
<dbReference type="SMART" id="SM00671">
    <property type="entry name" value="SEL1"/>
    <property type="match status" value="3"/>
</dbReference>
<dbReference type="PANTHER" id="PTHR43628:SF1">
    <property type="entry name" value="CHITIN SYNTHASE REGULATORY FACTOR 2-RELATED"/>
    <property type="match status" value="1"/>
</dbReference>
<dbReference type="Pfam" id="PF00069">
    <property type="entry name" value="Pkinase"/>
    <property type="match status" value="1"/>
</dbReference>
<evidence type="ECO:0000313" key="3">
    <source>
        <dbReference type="Proteomes" id="UP001470230"/>
    </source>
</evidence>
<dbReference type="InterPro" id="IPR006597">
    <property type="entry name" value="Sel1-like"/>
</dbReference>
<dbReference type="InterPro" id="IPR052945">
    <property type="entry name" value="Mitotic_Regulator"/>
</dbReference>
<evidence type="ECO:0000313" key="2">
    <source>
        <dbReference type="EMBL" id="KAK8838101.1"/>
    </source>
</evidence>
<dbReference type="Gene3D" id="1.10.510.10">
    <property type="entry name" value="Transferase(Phosphotransferase) domain 1"/>
    <property type="match status" value="1"/>
</dbReference>
<reference evidence="2 3" key="1">
    <citation type="submission" date="2024-04" db="EMBL/GenBank/DDBJ databases">
        <title>Tritrichomonas musculus Genome.</title>
        <authorList>
            <person name="Alves-Ferreira E."/>
            <person name="Grigg M."/>
            <person name="Lorenzi H."/>
            <person name="Galac M."/>
        </authorList>
    </citation>
    <scope>NUCLEOTIDE SEQUENCE [LARGE SCALE GENOMIC DNA]</scope>
    <source>
        <strain evidence="2 3">EAF2021</strain>
    </source>
</reference>
<dbReference type="SUPFAM" id="SSF81901">
    <property type="entry name" value="HCP-like"/>
    <property type="match status" value="1"/>
</dbReference>
<sequence>MEGIFNLFLRKLKNESFQKQNRKLYAVIQNFSFDIFLDVEKDFKYLLEKNNDSHIIIIDKYIDNESENKYGEDFYIICFEYSLIIIRSEIISYFLPFFNKNKDSTIYCYSEKIKDELQQLTKDNIFQFSTSKFFTQISDFLSEFDIFERTKEVNDFWDTIRRSIVGFLLMKSYNNSKIDRTNPIQFDKLFHKNPEAFQLRKDEYIELKQLGNGSSSWVYLIYHIKHEKIYALKFFCSSDTSDNEKLYKRELYNYNNLNHPFIPRFFGTLQEGTDKCLVIEYIEGETLDKIKDMNIFTRVQMTINILRIIEHIHSNNFIHRDLKKNNFIVNNDGKIFLIDFDRMIYSKSTTETNDVTQDLLLTPPEIQFSLSSDIFFIGLNILKHLFPDEIYHKYPNLKKSQELTEKCINENPELRPNISELINNYYLIMGDLYSYGQGVKQDYNKAKEYYELSAQRNNSDAFINLGNLYANGYGVEQDYNKAIKYYELSAQRNNLDAFNNLGNLYKNGYGVKQDYNKAKEYYELSAQRNNSDAFIN</sequence>
<keyword evidence="3" id="KW-1185">Reference proteome</keyword>